<feature type="domain" description="ABC transmembrane type-1" evidence="11">
    <location>
        <begin position="71"/>
        <end position="283"/>
    </location>
</feature>
<dbReference type="GO" id="GO:0055085">
    <property type="term" value="P:transmembrane transport"/>
    <property type="evidence" value="ECO:0007669"/>
    <property type="project" value="InterPro"/>
</dbReference>
<dbReference type="NCBIfam" id="NF007852">
    <property type="entry name" value="PRK10561.1"/>
    <property type="match status" value="1"/>
</dbReference>
<keyword evidence="4" id="KW-1003">Cell membrane</keyword>
<evidence type="ECO:0000256" key="8">
    <source>
        <dbReference type="ARBA" id="ARBA00023136"/>
    </source>
</evidence>
<keyword evidence="15" id="KW-1185">Reference proteome</keyword>
<evidence type="ECO:0000256" key="6">
    <source>
        <dbReference type="ARBA" id="ARBA00022692"/>
    </source>
</evidence>
<evidence type="ECO:0000256" key="1">
    <source>
        <dbReference type="ARBA" id="ARBA00004429"/>
    </source>
</evidence>
<evidence type="ECO:0000256" key="9">
    <source>
        <dbReference type="ARBA" id="ARBA00040780"/>
    </source>
</evidence>
<gene>
    <name evidence="13" type="primary">ugpA_2</name>
    <name evidence="12" type="ORF">BBN53_10465</name>
    <name evidence="13" type="ORF">ERS370011_03974</name>
</gene>
<accession>A0A0J6C379</accession>
<dbReference type="AlphaFoldDB" id="A0A0J6C379"/>
<comment type="subcellular location">
    <subcellularLocation>
        <location evidence="1">Cell inner membrane</location>
        <topology evidence="1">Multi-pass membrane protein</topology>
    </subcellularLocation>
    <subcellularLocation>
        <location evidence="10">Cell membrane</location>
        <topology evidence="10">Multi-pass membrane protein</topology>
    </subcellularLocation>
</comment>
<dbReference type="PANTHER" id="PTHR43227">
    <property type="entry name" value="BLL4140 PROTEIN"/>
    <property type="match status" value="1"/>
</dbReference>
<dbReference type="Proteomes" id="UP000053096">
    <property type="component" value="Unassembled WGS sequence"/>
</dbReference>
<dbReference type="Proteomes" id="UP000092950">
    <property type="component" value="Chromosome"/>
</dbReference>
<feature type="transmembrane region" description="Helical" evidence="10">
    <location>
        <begin position="75"/>
        <end position="96"/>
    </location>
</feature>
<dbReference type="GO" id="GO:0005886">
    <property type="term" value="C:plasma membrane"/>
    <property type="evidence" value="ECO:0007669"/>
    <property type="project" value="UniProtKB-SubCell"/>
</dbReference>
<feature type="transmembrane region" description="Helical" evidence="10">
    <location>
        <begin position="108"/>
        <end position="136"/>
    </location>
</feature>
<evidence type="ECO:0000256" key="7">
    <source>
        <dbReference type="ARBA" id="ARBA00022989"/>
    </source>
</evidence>
<comment type="similarity">
    <text evidence="10">Belongs to the binding-protein-dependent transport system permease family.</text>
</comment>
<organism evidence="13 14">
    <name type="scientific">Bordetella pseudohinzii</name>
    <dbReference type="NCBI Taxonomy" id="1331258"/>
    <lineage>
        <taxon>Bacteria</taxon>
        <taxon>Pseudomonadati</taxon>
        <taxon>Pseudomonadota</taxon>
        <taxon>Betaproteobacteria</taxon>
        <taxon>Burkholderiales</taxon>
        <taxon>Alcaligenaceae</taxon>
        <taxon>Bordetella</taxon>
    </lineage>
</organism>
<keyword evidence="6 10" id="KW-0812">Transmembrane</keyword>
<evidence type="ECO:0000313" key="14">
    <source>
        <dbReference type="Proteomes" id="UP000053096"/>
    </source>
</evidence>
<evidence type="ECO:0000313" key="15">
    <source>
        <dbReference type="Proteomes" id="UP000092950"/>
    </source>
</evidence>
<evidence type="ECO:0000313" key="12">
    <source>
        <dbReference type="EMBL" id="ANY16282.1"/>
    </source>
</evidence>
<evidence type="ECO:0000256" key="2">
    <source>
        <dbReference type="ARBA" id="ARBA00011557"/>
    </source>
</evidence>
<dbReference type="Gene3D" id="1.10.3720.10">
    <property type="entry name" value="MetI-like"/>
    <property type="match status" value="1"/>
</dbReference>
<dbReference type="PROSITE" id="PS50928">
    <property type="entry name" value="ABC_TM1"/>
    <property type="match status" value="1"/>
</dbReference>
<protein>
    <recommendedName>
        <fullName evidence="9">sn-glycerol-3-phosphate transport system permease protein UgpA</fullName>
    </recommendedName>
</protein>
<dbReference type="EMBL" id="CYTV01000018">
    <property type="protein sequence ID" value="CUJ14331.1"/>
    <property type="molecule type" value="Genomic_DNA"/>
</dbReference>
<accession>A0A0M7HXH4</accession>
<feature type="transmembrane region" description="Helical" evidence="10">
    <location>
        <begin position="156"/>
        <end position="180"/>
    </location>
</feature>
<dbReference type="InterPro" id="IPR050809">
    <property type="entry name" value="UgpAE/MalFG_permease"/>
</dbReference>
<dbReference type="OrthoDB" id="9785347at2"/>
<evidence type="ECO:0000256" key="3">
    <source>
        <dbReference type="ARBA" id="ARBA00022448"/>
    </source>
</evidence>
<dbReference type="RefSeq" id="WP_043211644.1">
    <property type="nucleotide sequence ID" value="NZ_CAJGUP010000221.1"/>
</dbReference>
<dbReference type="SUPFAM" id="SSF161098">
    <property type="entry name" value="MetI-like"/>
    <property type="match status" value="1"/>
</dbReference>
<evidence type="ECO:0000256" key="10">
    <source>
        <dbReference type="RuleBase" id="RU363032"/>
    </source>
</evidence>
<evidence type="ECO:0000256" key="4">
    <source>
        <dbReference type="ARBA" id="ARBA00022475"/>
    </source>
</evidence>
<proteinExistence type="inferred from homology"/>
<keyword evidence="3 10" id="KW-0813">Transport</keyword>
<sequence length="293" mass="32247">MEKRVVFGHKTLPYLLLAPQLIITVVFFFLPAGQAMWQSMRLEDAFGLSSEFVGLANFADLFSQPAYLDSFKVTAVFSILVAFVGLSVSLLLAVMADRVIRGAGMYKTLLIWPYAVAPAVVGVLWLFLFSPSVGILAVALRSLGVDWNPRLDGTQAMILVLIAAVWKQISYNFLFFLAGLQSIPRSLIEAAAIDGASPSRRFWSIVFPLLSPTTFFLLVVNVIYAFFDTFAVVDTTTQGGPGTSTSILVYKVYSDGFRGLDLGSSAAQSVVLMFIVVMLTVVQFRYIDRKVQY</sequence>
<reference evidence="12 15" key="2">
    <citation type="submission" date="2016-07" db="EMBL/GenBank/DDBJ databases">
        <title>Complete genome sequences of Bordetella pseudohinzii.</title>
        <authorList>
            <person name="Spilker T."/>
            <person name="Darrah R."/>
            <person name="LiPuma J.J."/>
        </authorList>
    </citation>
    <scope>NUCLEOTIDE SEQUENCE [LARGE SCALE GENOMIC DNA]</scope>
    <source>
        <strain evidence="12 15">HI4681</strain>
    </source>
</reference>
<dbReference type="EMBL" id="CP016440">
    <property type="protein sequence ID" value="ANY16282.1"/>
    <property type="molecule type" value="Genomic_DNA"/>
</dbReference>
<dbReference type="InterPro" id="IPR000515">
    <property type="entry name" value="MetI-like"/>
</dbReference>
<dbReference type="PANTHER" id="PTHR43227:SF9">
    <property type="entry name" value="SN-GLYCEROL-3-PHOSPHATE TRANSPORT SYSTEM PERMEASE PROTEIN UGPA"/>
    <property type="match status" value="1"/>
</dbReference>
<keyword evidence="7 10" id="KW-1133">Transmembrane helix</keyword>
<name>A0A0J6C379_9BORD</name>
<feature type="transmembrane region" description="Helical" evidence="10">
    <location>
        <begin position="266"/>
        <end position="287"/>
    </location>
</feature>
<dbReference type="Pfam" id="PF00528">
    <property type="entry name" value="BPD_transp_1"/>
    <property type="match status" value="1"/>
</dbReference>
<feature type="transmembrane region" description="Helical" evidence="10">
    <location>
        <begin position="12"/>
        <end position="32"/>
    </location>
</feature>
<keyword evidence="5" id="KW-0997">Cell inner membrane</keyword>
<keyword evidence="8 10" id="KW-0472">Membrane</keyword>
<evidence type="ECO:0000313" key="13">
    <source>
        <dbReference type="EMBL" id="CUJ14331.1"/>
    </source>
</evidence>
<dbReference type="KEGG" id="bpdz:BBN53_10465"/>
<evidence type="ECO:0000259" key="11">
    <source>
        <dbReference type="PROSITE" id="PS50928"/>
    </source>
</evidence>
<comment type="subunit">
    <text evidence="2">The complex is composed of two ATP-binding proteins (UgpC), two transmembrane proteins (UgpA and UgpE) and a solute-binding protein (UgpB).</text>
</comment>
<feature type="transmembrane region" description="Helical" evidence="10">
    <location>
        <begin position="201"/>
        <end position="227"/>
    </location>
</feature>
<reference evidence="13 14" key="1">
    <citation type="submission" date="2015-09" db="EMBL/GenBank/DDBJ databases">
        <authorList>
            <person name="Jackson K.R."/>
            <person name="Lunt B.L."/>
            <person name="Fisher J.N.B."/>
            <person name="Gardner A.V."/>
            <person name="Bailey M.E."/>
            <person name="Deus L.M."/>
            <person name="Earl A.S."/>
            <person name="Gibby P.D."/>
            <person name="Hartmann K.A."/>
            <person name="Liu J.E."/>
            <person name="Manci A.M."/>
            <person name="Nielsen D.A."/>
            <person name="Solomon M.B."/>
            <person name="Breakwell D.P."/>
            <person name="Burnett S.H."/>
            <person name="Grose J.H."/>
        </authorList>
    </citation>
    <scope>NUCLEOTIDE SEQUENCE [LARGE SCALE GENOMIC DNA]</scope>
    <source>
        <strain evidence="13 14">2789STDY5608636</strain>
    </source>
</reference>
<dbReference type="InterPro" id="IPR035906">
    <property type="entry name" value="MetI-like_sf"/>
</dbReference>
<evidence type="ECO:0000256" key="5">
    <source>
        <dbReference type="ARBA" id="ARBA00022519"/>
    </source>
</evidence>
<dbReference type="CDD" id="cd06261">
    <property type="entry name" value="TM_PBP2"/>
    <property type="match status" value="1"/>
</dbReference>